<dbReference type="Proteomes" id="UP000712600">
    <property type="component" value="Unassembled WGS sequence"/>
</dbReference>
<accession>A0A8S9P6A7</accession>
<organism evidence="1 2">
    <name type="scientific">Brassica cretica</name>
    <name type="common">Mustard</name>
    <dbReference type="NCBI Taxonomy" id="69181"/>
    <lineage>
        <taxon>Eukaryota</taxon>
        <taxon>Viridiplantae</taxon>
        <taxon>Streptophyta</taxon>
        <taxon>Embryophyta</taxon>
        <taxon>Tracheophyta</taxon>
        <taxon>Spermatophyta</taxon>
        <taxon>Magnoliopsida</taxon>
        <taxon>eudicotyledons</taxon>
        <taxon>Gunneridae</taxon>
        <taxon>Pentapetalae</taxon>
        <taxon>rosids</taxon>
        <taxon>malvids</taxon>
        <taxon>Brassicales</taxon>
        <taxon>Brassicaceae</taxon>
        <taxon>Brassiceae</taxon>
        <taxon>Brassica</taxon>
    </lineage>
</organism>
<evidence type="ECO:0008006" key="3">
    <source>
        <dbReference type="Google" id="ProtNLM"/>
    </source>
</evidence>
<reference evidence="1" key="1">
    <citation type="submission" date="2019-12" db="EMBL/GenBank/DDBJ databases">
        <title>Genome sequencing and annotation of Brassica cretica.</title>
        <authorList>
            <person name="Studholme D.J."/>
            <person name="Sarris P."/>
        </authorList>
    </citation>
    <scope>NUCLEOTIDE SEQUENCE</scope>
    <source>
        <strain evidence="1">PFS-109/04</strain>
        <tissue evidence="1">Leaf</tissue>
    </source>
</reference>
<dbReference type="EMBL" id="QGKX02001521">
    <property type="protein sequence ID" value="KAF3511039.1"/>
    <property type="molecule type" value="Genomic_DNA"/>
</dbReference>
<sequence length="232" mass="26674">MEQCELEFWSLVMYDGKRLVVREKKKNLEGVFHVYDMEANNWGVLGSTFWSSEGVTDFCKLKTSLSFVEEDEVKDTIPCYDPQACYLTAVMRSTDSPLTFGVYTLAENAKWALARHIKNVFMEQCELEFWSLVMYDGKRLVVREKKKNLEGVFHVYDMEANNWGVLGSTFWSSEGVTDFCKLKTSLSFVEEDEVKDTIPCYDPQACYLTAVMRSTDSPLTFGGQLQNLKLEP</sequence>
<gene>
    <name evidence="1" type="ORF">F2Q69_00001573</name>
</gene>
<dbReference type="AlphaFoldDB" id="A0A8S9P6A7"/>
<name>A0A8S9P6A7_BRACR</name>
<evidence type="ECO:0000313" key="1">
    <source>
        <dbReference type="EMBL" id="KAF3511039.1"/>
    </source>
</evidence>
<protein>
    <recommendedName>
        <fullName evidence="3">F-box associated domain-containing protein</fullName>
    </recommendedName>
</protein>
<comment type="caution">
    <text evidence="1">The sequence shown here is derived from an EMBL/GenBank/DDBJ whole genome shotgun (WGS) entry which is preliminary data.</text>
</comment>
<proteinExistence type="predicted"/>
<evidence type="ECO:0000313" key="2">
    <source>
        <dbReference type="Proteomes" id="UP000712600"/>
    </source>
</evidence>